<comment type="caution">
    <text evidence="7">The sequence shown here is derived from an EMBL/GenBank/DDBJ whole genome shotgun (WGS) entry which is preliminary data.</text>
</comment>
<feature type="region of interest" description="Disordered" evidence="5">
    <location>
        <begin position="367"/>
        <end position="387"/>
    </location>
</feature>
<evidence type="ECO:0000256" key="5">
    <source>
        <dbReference type="SAM" id="MobiDB-lite"/>
    </source>
</evidence>
<dbReference type="InterPro" id="IPR032675">
    <property type="entry name" value="LRR_dom_sf"/>
</dbReference>
<dbReference type="GO" id="GO:0061630">
    <property type="term" value="F:ubiquitin protein ligase activity"/>
    <property type="evidence" value="ECO:0007669"/>
    <property type="project" value="TreeGrafter"/>
</dbReference>
<feature type="compositionally biased region" description="Acidic residues" evidence="5">
    <location>
        <begin position="329"/>
        <end position="339"/>
    </location>
</feature>
<feature type="region of interest" description="Disordered" evidence="5">
    <location>
        <begin position="27"/>
        <end position="48"/>
    </location>
</feature>
<feature type="compositionally biased region" description="Pro residues" evidence="5">
    <location>
        <begin position="628"/>
        <end position="641"/>
    </location>
</feature>
<evidence type="ECO:0000256" key="3">
    <source>
        <dbReference type="ARBA" id="ARBA00022833"/>
    </source>
</evidence>
<dbReference type="Proteomes" id="UP000570595">
    <property type="component" value="Unassembled WGS sequence"/>
</dbReference>
<keyword evidence="1" id="KW-0479">Metal-binding</keyword>
<dbReference type="InterPro" id="IPR013083">
    <property type="entry name" value="Znf_RING/FYVE/PHD"/>
</dbReference>
<feature type="compositionally biased region" description="Basic and acidic residues" evidence="5">
    <location>
        <begin position="265"/>
        <end position="278"/>
    </location>
</feature>
<organism evidence="7 8">
    <name type="scientific">Perkinsus olseni</name>
    <name type="common">Perkinsus atlanticus</name>
    <dbReference type="NCBI Taxonomy" id="32597"/>
    <lineage>
        <taxon>Eukaryota</taxon>
        <taxon>Sar</taxon>
        <taxon>Alveolata</taxon>
        <taxon>Perkinsozoa</taxon>
        <taxon>Perkinsea</taxon>
        <taxon>Perkinsida</taxon>
        <taxon>Perkinsidae</taxon>
        <taxon>Perkinsus</taxon>
    </lineage>
</organism>
<dbReference type="SUPFAM" id="SSF57850">
    <property type="entry name" value="RING/U-box"/>
    <property type="match status" value="1"/>
</dbReference>
<feature type="region of interest" description="Disordered" evidence="5">
    <location>
        <begin position="628"/>
        <end position="651"/>
    </location>
</feature>
<feature type="region of interest" description="Disordered" evidence="5">
    <location>
        <begin position="467"/>
        <end position="490"/>
    </location>
</feature>
<keyword evidence="3" id="KW-0862">Zinc</keyword>
<dbReference type="SUPFAM" id="SSF52047">
    <property type="entry name" value="RNI-like"/>
    <property type="match status" value="1"/>
</dbReference>
<dbReference type="SMART" id="SM00184">
    <property type="entry name" value="RING"/>
    <property type="match status" value="1"/>
</dbReference>
<dbReference type="Gene3D" id="3.30.40.10">
    <property type="entry name" value="Zinc/RING finger domain, C3HC4 (zinc finger)"/>
    <property type="match status" value="1"/>
</dbReference>
<feature type="domain" description="RING-type" evidence="6">
    <location>
        <begin position="737"/>
        <end position="785"/>
    </location>
</feature>
<accession>A0A7J6LQ73</accession>
<sequence length="798" mass="88174">MVIIIKEVPATTASTASRGITKGFLSGDARLYGDEGSPEGAVTEEQRRRRDEYELNCKSNDAMHEVLHKRDRIVDGYDGKYPDRAPWYTPEYPKNCEYNNPQCVMDPLQSSQSTEAHQRLLVHSKRWRDILDGTSGLVEVRLSYSGIRDSDIGVLMDVLGERHNNTCTFIDLSSNDIMDAGIQALVGRLSDKKVLPALNKLWLFGNKLTDLGALRVRAVESRMAAASGEEEDPLPSRKRQRLAANPDHHPSSSSSSSSSGLSPVKIEDESGPHHREGELAQDPATSSSSTSSSIPAAAAAPPSQPEAAVVDILDSSEDEGPVDVLEVSSDSDDDEDDDELEAVVEDPIEVDLLDDEDFEAGAAPIAITEDEASEGGHHSDTDHNDVEDDDVEFVGETRAAGANWGLRWQHRNRLDNSALRALDRHLGFNPPVGIQDVFGAPPPPVAHPLPNAFINRANRERLRAGGVRRYNGGNLPHLRDLDTPQPGEGDRPLYAVRYPRGNRQRCEVCRRNISLNSTVLCYRSRLMVKTVHVECAPNSRAMYRPADVGVDVIFQDAVANDEAEVDRVGNRKDPGSIPGQQIFQQAISTLSHLRSRRLMDREGELRRRRNNRRQNGGDLLLDIMRIPPQQPQQPQPQPQPQPVMEDPGRVLGFDNGLHEGLLAYNWLLPGAAAVAGFGPPGHHINMYHSSVAEALLRGRMPQRGPPPPSIPAMLKKCTRVVIKKGDVDPDTNAFRECTICLEPMKTRQAVIELPCEHRYHRGCIEKWFKTASTKDPTNVRCPLDKKSLFEMLGEPVPG</sequence>
<feature type="compositionally biased region" description="Basic and acidic residues" evidence="5">
    <location>
        <begin position="374"/>
        <end position="384"/>
    </location>
</feature>
<gene>
    <name evidence="7" type="ORF">FOZ61_003360</name>
</gene>
<dbReference type="InterPro" id="IPR001841">
    <property type="entry name" value="Znf_RING"/>
</dbReference>
<dbReference type="Pfam" id="PF13639">
    <property type="entry name" value="zf-RING_2"/>
    <property type="match status" value="1"/>
</dbReference>
<evidence type="ECO:0000313" key="7">
    <source>
        <dbReference type="EMBL" id="KAF4661354.1"/>
    </source>
</evidence>
<dbReference type="EMBL" id="JABAHT010000201">
    <property type="protein sequence ID" value="KAF4661354.1"/>
    <property type="molecule type" value="Genomic_DNA"/>
</dbReference>
<evidence type="ECO:0000256" key="1">
    <source>
        <dbReference type="ARBA" id="ARBA00022723"/>
    </source>
</evidence>
<keyword evidence="2 4" id="KW-0863">Zinc-finger</keyword>
<dbReference type="GO" id="GO:0016567">
    <property type="term" value="P:protein ubiquitination"/>
    <property type="evidence" value="ECO:0007669"/>
    <property type="project" value="TreeGrafter"/>
</dbReference>
<proteinExistence type="predicted"/>
<name>A0A7J6LQ73_PEROL</name>
<dbReference type="AlphaFoldDB" id="A0A7J6LQ73"/>
<dbReference type="GO" id="GO:0008270">
    <property type="term" value="F:zinc ion binding"/>
    <property type="evidence" value="ECO:0007669"/>
    <property type="project" value="UniProtKB-KW"/>
</dbReference>
<evidence type="ECO:0000259" key="6">
    <source>
        <dbReference type="PROSITE" id="PS50089"/>
    </source>
</evidence>
<evidence type="ECO:0000313" key="8">
    <source>
        <dbReference type="Proteomes" id="UP000570595"/>
    </source>
</evidence>
<dbReference type="PANTHER" id="PTHR45969:SF69">
    <property type="entry name" value="FINGER DOMAIN PROTEIN, PUTATIVE (AFU_ORTHOLOGUE AFUA_3G12190)-RELATED"/>
    <property type="match status" value="1"/>
</dbReference>
<reference evidence="7 8" key="1">
    <citation type="submission" date="2020-04" db="EMBL/GenBank/DDBJ databases">
        <title>Perkinsus olseni comparative genomics.</title>
        <authorList>
            <person name="Bogema D.R."/>
        </authorList>
    </citation>
    <scope>NUCLEOTIDE SEQUENCE [LARGE SCALE GENOMIC DNA]</scope>
    <source>
        <strain evidence="7">ATCC PRA-179</strain>
    </source>
</reference>
<dbReference type="PROSITE" id="PS50089">
    <property type="entry name" value="ZF_RING_2"/>
    <property type="match status" value="1"/>
</dbReference>
<evidence type="ECO:0000256" key="2">
    <source>
        <dbReference type="ARBA" id="ARBA00022771"/>
    </source>
</evidence>
<feature type="region of interest" description="Disordered" evidence="5">
    <location>
        <begin position="224"/>
        <end position="339"/>
    </location>
</feature>
<evidence type="ECO:0000256" key="4">
    <source>
        <dbReference type="PROSITE-ProRule" id="PRU00175"/>
    </source>
</evidence>
<feature type="compositionally biased region" description="Low complexity" evidence="5">
    <location>
        <begin position="283"/>
        <end position="308"/>
    </location>
</feature>
<dbReference type="OrthoDB" id="120976at2759"/>
<protein>
    <recommendedName>
        <fullName evidence="6">RING-type domain-containing protein</fullName>
    </recommendedName>
</protein>
<dbReference type="PANTHER" id="PTHR45969">
    <property type="entry name" value="RING ZINC FINGER PROTEIN-RELATED"/>
    <property type="match status" value="1"/>
</dbReference>
<dbReference type="Gene3D" id="3.80.10.10">
    <property type="entry name" value="Ribonuclease Inhibitor"/>
    <property type="match status" value="1"/>
</dbReference>